<keyword evidence="3" id="KW-0326">Glycosidase</keyword>
<evidence type="ECO:0000256" key="1">
    <source>
        <dbReference type="ARBA" id="ARBA00006768"/>
    </source>
</evidence>
<sequence>MNGLFNGNGTGSHRARIPAVVSVNITGINLPYINHTYTLDANRGVFVEQYQGAHFNVTLDIYAHRGLSRLIVSEVTLQADADLHQNLTAYLSVNRGPDSDDIDFKDSPSDVPDLNYMYGTIKETETSTSERVPVHIYYSSVPDSVTLQAGQAVTRIQLFLMSASPFKNESRFYVEKGLQLFFGKVLEYNHTMAWSDIWTKGRLDMEGDKTMATMNYACLYYILSSIPTEEMTWPFVGLSPGDLAHGTKEQDYQGHVFWDQETWMYPPILALHADMAKTIVGTRLRTLGSAVQIAARHGYRGAQYPWESAFTGFPSSPSPETLTYEQHITGDIALAFRQYLMMTHDTDTLTSGGLLEAVMNISEFWASRVIYNGPKNRYEILDVMPPDEYHWPVNNSVYTNCIAQIALLLPKYAMGLVHQKAPVVYEEIANKMYIPFDNQLQYHPEYDGYTPNVTVKQADVVLLGYPLMVNMTPTVRRNDLQLYEKVTPGGPAMTWGMFAIGWLELGDSKKADYLFKQQFLNAQAPFNVWTESASGDGAVNFITGMGGYLQSVIYGYGGFRLYSERLDFNPIMPNGITRFNITGFDYLQGSLDFSFQKDIMTVTLTSEAKVKLALETYFEPLIVQLRVAQPVTLRRQTASIIT</sequence>
<reference evidence="10 11" key="1">
    <citation type="submission" date="2024-11" db="EMBL/GenBank/DDBJ databases">
        <title>Chromosome-level genome assembly of the freshwater bivalve Anodonta woodiana.</title>
        <authorList>
            <person name="Chen X."/>
        </authorList>
    </citation>
    <scope>NUCLEOTIDE SEQUENCE [LARGE SCALE GENOMIC DNA]</scope>
    <source>
        <strain evidence="10">MN2024</strain>
        <tissue evidence="10">Gills</tissue>
    </source>
</reference>
<keyword evidence="11" id="KW-1185">Reference proteome</keyword>
<evidence type="ECO:0000256" key="2">
    <source>
        <dbReference type="ARBA" id="ARBA00022801"/>
    </source>
</evidence>
<proteinExistence type="inferred from homology"/>
<name>A0ABD3WHZ6_SINWO</name>
<evidence type="ECO:0000256" key="4">
    <source>
        <dbReference type="ARBA" id="ARBA00051415"/>
    </source>
</evidence>
<dbReference type="GO" id="GO:0005975">
    <property type="term" value="P:carbohydrate metabolic process"/>
    <property type="evidence" value="ECO:0007669"/>
    <property type="project" value="UniProtKB-ARBA"/>
</dbReference>
<evidence type="ECO:0000313" key="11">
    <source>
        <dbReference type="Proteomes" id="UP001634394"/>
    </source>
</evidence>
<evidence type="ECO:0000256" key="5">
    <source>
        <dbReference type="ARBA" id="ARBA00053339"/>
    </source>
</evidence>
<dbReference type="SUPFAM" id="SSF48208">
    <property type="entry name" value="Six-hairpin glycosidases"/>
    <property type="match status" value="1"/>
</dbReference>
<feature type="domain" description="Glycoside hydrolase family 65 central catalytic" evidence="9">
    <location>
        <begin position="245"/>
        <end position="450"/>
    </location>
</feature>
<protein>
    <recommendedName>
        <fullName evidence="7">Protein-glucosylgalactosylhydroxylysine glucosidase</fullName>
        <ecNumber evidence="6">3.2.1.107</ecNumber>
    </recommendedName>
    <alternativeName>
        <fullName evidence="8">Acid trehalase-like protein 1</fullName>
    </alternativeName>
</protein>
<comment type="similarity">
    <text evidence="1">Belongs to the glycosyl hydrolase 65 family.</text>
</comment>
<dbReference type="EC" id="3.2.1.107" evidence="6"/>
<dbReference type="InterPro" id="IPR012341">
    <property type="entry name" value="6hp_glycosidase-like_sf"/>
</dbReference>
<comment type="caution">
    <text evidence="10">The sequence shown here is derived from an EMBL/GenBank/DDBJ whole genome shotgun (WGS) entry which is preliminary data.</text>
</comment>
<dbReference type="PANTHER" id="PTHR11051">
    <property type="entry name" value="GLYCOSYL HYDROLASE-RELATED"/>
    <property type="match status" value="1"/>
</dbReference>
<accession>A0ABD3WHZ6</accession>
<comment type="function">
    <text evidence="5">Catalyzes the hydrolysis of glucose from the disaccharide unit linked to hydroxylysine residues of collagen and collagen-like proteins.</text>
</comment>
<dbReference type="FunFam" id="1.50.10.10:FF:000023">
    <property type="entry name" value="Protein-glucosylgalactosylhydroxylysine glucosidase"/>
    <property type="match status" value="1"/>
</dbReference>
<evidence type="ECO:0000256" key="6">
    <source>
        <dbReference type="ARBA" id="ARBA00066430"/>
    </source>
</evidence>
<evidence type="ECO:0000313" key="10">
    <source>
        <dbReference type="EMBL" id="KAL3872853.1"/>
    </source>
</evidence>
<dbReference type="PANTHER" id="PTHR11051:SF8">
    <property type="entry name" value="PROTEIN-GLUCOSYLGALACTOSYLHYDROXYLYSINE GLUCOSIDASE"/>
    <property type="match status" value="1"/>
</dbReference>
<evidence type="ECO:0000259" key="9">
    <source>
        <dbReference type="Pfam" id="PF03632"/>
    </source>
</evidence>
<organism evidence="10 11">
    <name type="scientific">Sinanodonta woodiana</name>
    <name type="common">Chinese pond mussel</name>
    <name type="synonym">Anodonta woodiana</name>
    <dbReference type="NCBI Taxonomy" id="1069815"/>
    <lineage>
        <taxon>Eukaryota</taxon>
        <taxon>Metazoa</taxon>
        <taxon>Spiralia</taxon>
        <taxon>Lophotrochozoa</taxon>
        <taxon>Mollusca</taxon>
        <taxon>Bivalvia</taxon>
        <taxon>Autobranchia</taxon>
        <taxon>Heteroconchia</taxon>
        <taxon>Palaeoheterodonta</taxon>
        <taxon>Unionida</taxon>
        <taxon>Unionoidea</taxon>
        <taxon>Unionidae</taxon>
        <taxon>Unioninae</taxon>
        <taxon>Sinanodonta</taxon>
    </lineage>
</organism>
<dbReference type="AlphaFoldDB" id="A0ABD3WHZ6"/>
<dbReference type="GO" id="GO:0047402">
    <property type="term" value="F:protein-glucosylgalactosylhydroxylysine glucosidase activity"/>
    <property type="evidence" value="ECO:0007669"/>
    <property type="project" value="UniProtKB-EC"/>
</dbReference>
<dbReference type="Pfam" id="PF03632">
    <property type="entry name" value="Glyco_hydro_65m"/>
    <property type="match status" value="1"/>
</dbReference>
<dbReference type="Proteomes" id="UP001634394">
    <property type="component" value="Unassembled WGS sequence"/>
</dbReference>
<evidence type="ECO:0000256" key="3">
    <source>
        <dbReference type="ARBA" id="ARBA00023295"/>
    </source>
</evidence>
<dbReference type="Gene3D" id="2.60.420.10">
    <property type="entry name" value="Maltose phosphorylase, domain 3"/>
    <property type="match status" value="1"/>
</dbReference>
<evidence type="ECO:0000256" key="8">
    <source>
        <dbReference type="ARBA" id="ARBA00079982"/>
    </source>
</evidence>
<evidence type="ECO:0000256" key="7">
    <source>
        <dbReference type="ARBA" id="ARBA00071505"/>
    </source>
</evidence>
<dbReference type="Gene3D" id="1.50.10.10">
    <property type="match status" value="1"/>
</dbReference>
<comment type="catalytic activity">
    <reaction evidence="4">
        <text>(5R)-5-O-[alpha-D-glucosyl-(1-&gt;2)-beta-D-galactosyl]-5-hydroxy-L-lysyl-[collagen] + H2O = (5R)-5-O-(beta-D-galactosyl)-5-hydroxy-L-lysyl-[collagen] + D-glucose</text>
        <dbReference type="Rhea" id="RHEA:11068"/>
        <dbReference type="Rhea" id="RHEA-COMP:12753"/>
        <dbReference type="Rhea" id="RHEA-COMP:12754"/>
        <dbReference type="ChEBI" id="CHEBI:4167"/>
        <dbReference type="ChEBI" id="CHEBI:15377"/>
        <dbReference type="ChEBI" id="CHEBI:133443"/>
        <dbReference type="ChEBI" id="CHEBI:133452"/>
        <dbReference type="EC" id="3.2.1.107"/>
    </reaction>
</comment>
<dbReference type="InterPro" id="IPR005195">
    <property type="entry name" value="Glyco_hydro_65_M"/>
</dbReference>
<feature type="non-terminal residue" evidence="10">
    <location>
        <position position="642"/>
    </location>
</feature>
<gene>
    <name evidence="10" type="ORF">ACJMK2_036040</name>
</gene>
<dbReference type="InterPro" id="IPR008928">
    <property type="entry name" value="6-hairpin_glycosidase_sf"/>
</dbReference>
<dbReference type="EMBL" id="JBJQND010000006">
    <property type="protein sequence ID" value="KAL3872853.1"/>
    <property type="molecule type" value="Genomic_DNA"/>
</dbReference>
<keyword evidence="2" id="KW-0378">Hydrolase</keyword>